<gene>
    <name evidence="2" type="ORF">KAT72_00455</name>
</gene>
<dbReference type="Proteomes" id="UP000675653">
    <property type="component" value="Unassembled WGS sequence"/>
</dbReference>
<evidence type="ECO:0000313" key="3">
    <source>
        <dbReference type="Proteomes" id="UP000675653"/>
    </source>
</evidence>
<reference evidence="2 3" key="1">
    <citation type="submission" date="2021-04" db="EMBL/GenBank/DDBJ databases">
        <title>Draft Genome of Aeromonas popoffii ID682, isolated from a natural water source in Idaho.</title>
        <authorList>
            <person name="Testerman T."/>
            <person name="Graf J."/>
        </authorList>
    </citation>
    <scope>NUCLEOTIDE SEQUENCE [LARGE SCALE GENOMIC DNA]</scope>
    <source>
        <strain evidence="2 3">ID682</strain>
    </source>
</reference>
<evidence type="ECO:0000259" key="1">
    <source>
        <dbReference type="Pfam" id="PF07484"/>
    </source>
</evidence>
<name>A0ABS5GK84_9GAMM</name>
<evidence type="ECO:0000313" key="2">
    <source>
        <dbReference type="EMBL" id="MBR7627545.1"/>
    </source>
</evidence>
<dbReference type="InterPro" id="IPR037053">
    <property type="entry name" value="Phage_tail_collar_dom_sf"/>
</dbReference>
<sequence length="192" mass="19981">MSEAFVGEIRMFAGNYAPENWALCDGTLLPISNFQALYSLLGTLYGGNGSTNFGLPDYRGRLPVGQGSGTGLTPRTLAQTFGVETVTMRPENTAPHTHGFMVSSQDATSATPSPAGMPPDSMTFGKFPGAGLITGLYSAGTGTSVAVPMNPQFLDQALVSGSGAVTPHSNLMGSLAVNYIICLVGLYPTRHQ</sequence>
<dbReference type="RefSeq" id="WP_212512386.1">
    <property type="nucleotide sequence ID" value="NZ_CAWQDX010000041.1"/>
</dbReference>
<comment type="caution">
    <text evidence="2">The sequence shown here is derived from an EMBL/GenBank/DDBJ whole genome shotgun (WGS) entry which is preliminary data.</text>
</comment>
<dbReference type="Gene3D" id="3.90.1340.10">
    <property type="entry name" value="Phage tail collar domain"/>
    <property type="match status" value="1"/>
</dbReference>
<keyword evidence="3" id="KW-1185">Reference proteome</keyword>
<protein>
    <submittedName>
        <fullName evidence="2">Phage tail protein</fullName>
    </submittedName>
</protein>
<feature type="domain" description="Phage tail collar" evidence="1">
    <location>
        <begin position="7"/>
        <end position="63"/>
    </location>
</feature>
<dbReference type="SUPFAM" id="SSF88874">
    <property type="entry name" value="Receptor-binding domain of short tail fibre protein gp12"/>
    <property type="match status" value="1"/>
</dbReference>
<accession>A0ABS5GK84</accession>
<dbReference type="EMBL" id="JAGRZL010000002">
    <property type="protein sequence ID" value="MBR7627545.1"/>
    <property type="molecule type" value="Genomic_DNA"/>
</dbReference>
<dbReference type="InterPro" id="IPR011083">
    <property type="entry name" value="Phage_tail_collar_dom"/>
</dbReference>
<organism evidence="2 3">
    <name type="scientific">Aeromonas popoffii</name>
    <dbReference type="NCBI Taxonomy" id="70856"/>
    <lineage>
        <taxon>Bacteria</taxon>
        <taxon>Pseudomonadati</taxon>
        <taxon>Pseudomonadota</taxon>
        <taxon>Gammaproteobacteria</taxon>
        <taxon>Aeromonadales</taxon>
        <taxon>Aeromonadaceae</taxon>
        <taxon>Aeromonas</taxon>
    </lineage>
</organism>
<dbReference type="Pfam" id="PF07484">
    <property type="entry name" value="Collar"/>
    <property type="match status" value="1"/>
</dbReference>
<proteinExistence type="predicted"/>